<name>A0AAN9EB33_CROPI</name>
<comment type="similarity">
    <text evidence="2">Belongs to the plant rapid alkalinization factor (RALF) family.</text>
</comment>
<dbReference type="GO" id="GO:0019722">
    <property type="term" value="P:calcium-mediated signaling"/>
    <property type="evidence" value="ECO:0007669"/>
    <property type="project" value="TreeGrafter"/>
</dbReference>
<dbReference type="GO" id="GO:0005576">
    <property type="term" value="C:extracellular region"/>
    <property type="evidence" value="ECO:0007669"/>
    <property type="project" value="UniProtKB-SubCell"/>
</dbReference>
<gene>
    <name evidence="7" type="ORF">RIF29_41356</name>
</gene>
<evidence type="ECO:0000256" key="4">
    <source>
        <dbReference type="ARBA" id="ARBA00022702"/>
    </source>
</evidence>
<comment type="caution">
    <text evidence="7">The sequence shown here is derived from an EMBL/GenBank/DDBJ whole genome shotgun (WGS) entry which is preliminary data.</text>
</comment>
<evidence type="ECO:0000256" key="1">
    <source>
        <dbReference type="ARBA" id="ARBA00004613"/>
    </source>
</evidence>
<dbReference type="Pfam" id="PF05498">
    <property type="entry name" value="RALF"/>
    <property type="match status" value="1"/>
</dbReference>
<dbReference type="PANTHER" id="PTHR33136">
    <property type="entry name" value="RAPID ALKALINIZATION FACTOR-LIKE"/>
    <property type="match status" value="1"/>
</dbReference>
<keyword evidence="3" id="KW-0964">Secreted</keyword>
<dbReference type="InterPro" id="IPR008801">
    <property type="entry name" value="RALF"/>
</dbReference>
<evidence type="ECO:0000256" key="5">
    <source>
        <dbReference type="ARBA" id="ARBA00022729"/>
    </source>
</evidence>
<dbReference type="AlphaFoldDB" id="A0AAN9EB33"/>
<dbReference type="EMBL" id="JAYWIO010000008">
    <property type="protein sequence ID" value="KAK7246487.1"/>
    <property type="molecule type" value="Genomic_DNA"/>
</dbReference>
<protein>
    <submittedName>
        <fullName evidence="7">Uncharacterized protein</fullName>
    </submittedName>
</protein>
<reference evidence="7 8" key="1">
    <citation type="submission" date="2024-01" db="EMBL/GenBank/DDBJ databases">
        <title>The genomes of 5 underutilized Papilionoideae crops provide insights into root nodulation and disease resistanc.</title>
        <authorList>
            <person name="Yuan L."/>
        </authorList>
    </citation>
    <scope>NUCLEOTIDE SEQUENCE [LARGE SCALE GENOMIC DNA]</scope>
    <source>
        <strain evidence="7">ZHUSHIDOU_FW_LH</strain>
        <tissue evidence="7">Leaf</tissue>
    </source>
</reference>
<keyword evidence="5" id="KW-0732">Signal</keyword>
<organism evidence="7 8">
    <name type="scientific">Crotalaria pallida</name>
    <name type="common">Smooth rattlebox</name>
    <name type="synonym">Crotalaria striata</name>
    <dbReference type="NCBI Taxonomy" id="3830"/>
    <lineage>
        <taxon>Eukaryota</taxon>
        <taxon>Viridiplantae</taxon>
        <taxon>Streptophyta</taxon>
        <taxon>Embryophyta</taxon>
        <taxon>Tracheophyta</taxon>
        <taxon>Spermatophyta</taxon>
        <taxon>Magnoliopsida</taxon>
        <taxon>eudicotyledons</taxon>
        <taxon>Gunneridae</taxon>
        <taxon>Pentapetalae</taxon>
        <taxon>rosids</taxon>
        <taxon>fabids</taxon>
        <taxon>Fabales</taxon>
        <taxon>Fabaceae</taxon>
        <taxon>Papilionoideae</taxon>
        <taxon>50 kb inversion clade</taxon>
        <taxon>genistoids sensu lato</taxon>
        <taxon>core genistoids</taxon>
        <taxon>Crotalarieae</taxon>
        <taxon>Crotalaria</taxon>
    </lineage>
</organism>
<dbReference type="Proteomes" id="UP001372338">
    <property type="component" value="Unassembled WGS sequence"/>
</dbReference>
<dbReference type="PANTHER" id="PTHR33136:SF89">
    <property type="entry name" value="PROTEIN RALF-LIKE 19"/>
    <property type="match status" value="1"/>
</dbReference>
<evidence type="ECO:0000256" key="3">
    <source>
        <dbReference type="ARBA" id="ARBA00022525"/>
    </source>
</evidence>
<evidence type="ECO:0000256" key="2">
    <source>
        <dbReference type="ARBA" id="ARBA00009178"/>
    </source>
</evidence>
<evidence type="ECO:0000313" key="7">
    <source>
        <dbReference type="EMBL" id="KAK7246487.1"/>
    </source>
</evidence>
<evidence type="ECO:0000313" key="8">
    <source>
        <dbReference type="Proteomes" id="UP001372338"/>
    </source>
</evidence>
<proteinExistence type="inferred from homology"/>
<dbReference type="GO" id="GO:0005179">
    <property type="term" value="F:hormone activity"/>
    <property type="evidence" value="ECO:0007669"/>
    <property type="project" value="UniProtKB-KW"/>
</dbReference>
<dbReference type="GO" id="GO:0009506">
    <property type="term" value="C:plasmodesma"/>
    <property type="evidence" value="ECO:0007669"/>
    <property type="project" value="TreeGrafter"/>
</dbReference>
<evidence type="ECO:0000256" key="6">
    <source>
        <dbReference type="ARBA" id="ARBA00023157"/>
    </source>
</evidence>
<keyword evidence="8" id="KW-1185">Reference proteome</keyword>
<sequence length="106" mass="12360">MAMMVATTAEASSKLHVVGRETEPISDGDVDLLVDDNEFLMPTDAARRTLWGRRRRRYISYRSLRANRVPCGRRGRSYYDCNRRGRANPYNRGCTRITRCARRLNY</sequence>
<keyword evidence="6" id="KW-1015">Disulfide bond</keyword>
<keyword evidence="4" id="KW-0372">Hormone</keyword>
<accession>A0AAN9EB33</accession>
<comment type="subcellular location">
    <subcellularLocation>
        <location evidence="1">Secreted</location>
    </subcellularLocation>
</comment>
<dbReference type="GO" id="GO:0040008">
    <property type="term" value="P:regulation of growth"/>
    <property type="evidence" value="ECO:0007669"/>
    <property type="project" value="UniProtKB-ARBA"/>
</dbReference>